<organism evidence="1 2">
    <name type="scientific">Fodinibius salsisoli</name>
    <dbReference type="NCBI Taxonomy" id="2820877"/>
    <lineage>
        <taxon>Bacteria</taxon>
        <taxon>Pseudomonadati</taxon>
        <taxon>Balneolota</taxon>
        <taxon>Balneolia</taxon>
        <taxon>Balneolales</taxon>
        <taxon>Balneolaceae</taxon>
        <taxon>Fodinibius</taxon>
    </lineage>
</organism>
<reference evidence="1 2" key="1">
    <citation type="submission" date="2021-03" db="EMBL/GenBank/DDBJ databases">
        <title>Aliifodinibius sp. nov., a new bacterium isolated from saline soil.</title>
        <authorList>
            <person name="Galisteo C."/>
            <person name="De La Haba R."/>
            <person name="Sanchez-Porro C."/>
            <person name="Ventosa A."/>
        </authorList>
    </citation>
    <scope>NUCLEOTIDE SEQUENCE [LARGE SCALE GENOMIC DNA]</scope>
    <source>
        <strain evidence="1 2">1BSP15-2V2</strain>
    </source>
</reference>
<dbReference type="RefSeq" id="WP_265764928.1">
    <property type="nucleotide sequence ID" value="NZ_JAGGJA010000003.1"/>
</dbReference>
<gene>
    <name evidence="1" type="ORF">J6I44_05140</name>
</gene>
<sequence>MNSKQIRIIKSLSAGALLLMLIVAITSSPAKGQKAPEFSSDLLMDNQTYVFFMTDRFEYYHIGGGPIVLDAQGYIGKDLQKIWVEVEGEALTAETEGETELEALYGRAISAYFDLRAGIRYDIAYTADRTQSRGLAVVGIQGLAPYLFEVDGNLFVSQTGDVSAELEGEYDFPITQRLWGQPRVATSLAVQDVPRWGLGSGFNDVQLGLRLRYEIKRELAPYLGISWSRKLGETADFVREEGGDPSTIGLVGGLRMWF</sequence>
<evidence type="ECO:0000313" key="2">
    <source>
        <dbReference type="Proteomes" id="UP001207918"/>
    </source>
</evidence>
<dbReference type="Pfam" id="PF05275">
    <property type="entry name" value="CopB"/>
    <property type="match status" value="1"/>
</dbReference>
<accession>A0ABT3PM29</accession>
<evidence type="ECO:0000313" key="1">
    <source>
        <dbReference type="EMBL" id="MCW9706224.1"/>
    </source>
</evidence>
<dbReference type="EMBL" id="JAGGJA010000003">
    <property type="protein sequence ID" value="MCW9706224.1"/>
    <property type="molecule type" value="Genomic_DNA"/>
</dbReference>
<name>A0ABT3PM29_9BACT</name>
<dbReference type="Proteomes" id="UP001207918">
    <property type="component" value="Unassembled WGS sequence"/>
</dbReference>
<proteinExistence type="predicted"/>
<protein>
    <submittedName>
        <fullName evidence="1">Copper resistance protein B</fullName>
    </submittedName>
</protein>
<dbReference type="InterPro" id="IPR007939">
    <property type="entry name" value="Cu-R_B_prcur"/>
</dbReference>
<keyword evidence="2" id="KW-1185">Reference proteome</keyword>
<comment type="caution">
    <text evidence="1">The sequence shown here is derived from an EMBL/GenBank/DDBJ whole genome shotgun (WGS) entry which is preliminary data.</text>
</comment>